<reference evidence="2" key="1">
    <citation type="submission" date="2021-06" db="EMBL/GenBank/DDBJ databases">
        <authorList>
            <person name="Kallberg Y."/>
            <person name="Tangrot J."/>
            <person name="Rosling A."/>
        </authorList>
    </citation>
    <scope>NUCLEOTIDE SEQUENCE</scope>
    <source>
        <strain evidence="2">IN212</strain>
    </source>
</reference>
<dbReference type="Proteomes" id="UP000789396">
    <property type="component" value="Unassembled WGS sequence"/>
</dbReference>
<organism evidence="2 3">
    <name type="scientific">Racocetra fulgida</name>
    <dbReference type="NCBI Taxonomy" id="60492"/>
    <lineage>
        <taxon>Eukaryota</taxon>
        <taxon>Fungi</taxon>
        <taxon>Fungi incertae sedis</taxon>
        <taxon>Mucoromycota</taxon>
        <taxon>Glomeromycotina</taxon>
        <taxon>Glomeromycetes</taxon>
        <taxon>Diversisporales</taxon>
        <taxon>Gigasporaceae</taxon>
        <taxon>Racocetra</taxon>
    </lineage>
</organism>
<feature type="non-terminal residue" evidence="2">
    <location>
        <position position="58"/>
    </location>
</feature>
<comment type="caution">
    <text evidence="2">The sequence shown here is derived from an EMBL/GenBank/DDBJ whole genome shotgun (WGS) entry which is preliminary data.</text>
</comment>
<accession>A0A9N9IJ62</accession>
<sequence length="58" mass="6584">HYLSCDTVEEFLATDLSESLRNALIELDRNVQKKIEPNSKGKPEDPKQTEAQINKANN</sequence>
<keyword evidence="3" id="KW-1185">Reference proteome</keyword>
<evidence type="ECO:0000313" key="2">
    <source>
        <dbReference type="EMBL" id="CAG8737807.1"/>
    </source>
</evidence>
<protein>
    <submittedName>
        <fullName evidence="2">12035_t:CDS:1</fullName>
    </submittedName>
</protein>
<feature type="region of interest" description="Disordered" evidence="1">
    <location>
        <begin position="34"/>
        <end position="58"/>
    </location>
</feature>
<feature type="compositionally biased region" description="Basic and acidic residues" evidence="1">
    <location>
        <begin position="34"/>
        <end position="48"/>
    </location>
</feature>
<proteinExistence type="predicted"/>
<feature type="compositionally biased region" description="Polar residues" evidence="1">
    <location>
        <begin position="49"/>
        <end position="58"/>
    </location>
</feature>
<name>A0A9N9IJ62_9GLOM</name>
<evidence type="ECO:0000256" key="1">
    <source>
        <dbReference type="SAM" id="MobiDB-lite"/>
    </source>
</evidence>
<gene>
    <name evidence="2" type="ORF">RFULGI_LOCUS12625</name>
</gene>
<feature type="non-terminal residue" evidence="2">
    <location>
        <position position="1"/>
    </location>
</feature>
<evidence type="ECO:0000313" key="3">
    <source>
        <dbReference type="Proteomes" id="UP000789396"/>
    </source>
</evidence>
<dbReference type="EMBL" id="CAJVPZ010030846">
    <property type="protein sequence ID" value="CAG8737807.1"/>
    <property type="molecule type" value="Genomic_DNA"/>
</dbReference>
<dbReference type="AlphaFoldDB" id="A0A9N9IJ62"/>